<dbReference type="EMBL" id="RXOF01000002">
    <property type="protein sequence ID" value="RTQ52573.1"/>
    <property type="molecule type" value="Genomic_DNA"/>
</dbReference>
<dbReference type="InterPro" id="IPR036873">
    <property type="entry name" value="Rhodanese-like_dom_sf"/>
</dbReference>
<evidence type="ECO:0000313" key="3">
    <source>
        <dbReference type="EMBL" id="RTQ52573.1"/>
    </source>
</evidence>
<dbReference type="InterPro" id="IPR052367">
    <property type="entry name" value="Thiosulfate_ST/Rhodanese-like"/>
</dbReference>
<feature type="domain" description="Rhodanese" evidence="2">
    <location>
        <begin position="39"/>
        <end position="127"/>
    </location>
</feature>
<sequence length="127" mass="13200">MKKLLPSLLSLALLLGAAVCAQAQTAPTLTPPQAQQQLAKSGTVLLDVRTPAEFAAGHLRGARNVNFLSTDFADQVAKLDPTATYVLYCKSGNRSTQAGTLMLQKGFKNVVNAGGFEALKAGGLAAE</sequence>
<dbReference type="SUPFAM" id="SSF52821">
    <property type="entry name" value="Rhodanese/Cell cycle control phosphatase"/>
    <property type="match status" value="1"/>
</dbReference>
<dbReference type="RefSeq" id="WP_126692229.1">
    <property type="nucleotide sequence ID" value="NZ_RXOF01000002.1"/>
</dbReference>
<dbReference type="Proteomes" id="UP000282184">
    <property type="component" value="Unassembled WGS sequence"/>
</dbReference>
<dbReference type="InterPro" id="IPR001763">
    <property type="entry name" value="Rhodanese-like_dom"/>
</dbReference>
<accession>A0A431U7U9</accession>
<proteinExistence type="predicted"/>
<name>A0A431U7U9_9BACT</name>
<comment type="caution">
    <text evidence="3">The sequence shown here is derived from an EMBL/GenBank/DDBJ whole genome shotgun (WGS) entry which is preliminary data.</text>
</comment>
<keyword evidence="1" id="KW-0732">Signal</keyword>
<dbReference type="Gene3D" id="3.40.250.10">
    <property type="entry name" value="Rhodanese-like domain"/>
    <property type="match status" value="1"/>
</dbReference>
<dbReference type="PROSITE" id="PS50206">
    <property type="entry name" value="RHODANESE_3"/>
    <property type="match status" value="1"/>
</dbReference>
<reference evidence="3 4" key="1">
    <citation type="submission" date="2018-12" db="EMBL/GenBank/DDBJ databases">
        <title>Hymenobacter gummosus sp. nov., isolated from a spring.</title>
        <authorList>
            <person name="Nie L."/>
        </authorList>
    </citation>
    <scope>NUCLEOTIDE SEQUENCE [LARGE SCALE GENOMIC DNA]</scope>
    <source>
        <strain evidence="3 4">KCTC 52166</strain>
    </source>
</reference>
<organism evidence="3 4">
    <name type="scientific">Hymenobacter gummosus</name>
    <dbReference type="NCBI Taxonomy" id="1776032"/>
    <lineage>
        <taxon>Bacteria</taxon>
        <taxon>Pseudomonadati</taxon>
        <taxon>Bacteroidota</taxon>
        <taxon>Cytophagia</taxon>
        <taxon>Cytophagales</taxon>
        <taxon>Hymenobacteraceae</taxon>
        <taxon>Hymenobacter</taxon>
    </lineage>
</organism>
<dbReference type="OrthoDB" id="9808735at2"/>
<feature type="chain" id="PRO_5019541617" evidence="1">
    <location>
        <begin position="24"/>
        <end position="127"/>
    </location>
</feature>
<dbReference type="Pfam" id="PF00581">
    <property type="entry name" value="Rhodanese"/>
    <property type="match status" value="1"/>
</dbReference>
<dbReference type="SMART" id="SM00450">
    <property type="entry name" value="RHOD"/>
    <property type="match status" value="1"/>
</dbReference>
<gene>
    <name evidence="3" type="ORF">EJV47_06055</name>
</gene>
<evidence type="ECO:0000256" key="1">
    <source>
        <dbReference type="SAM" id="SignalP"/>
    </source>
</evidence>
<keyword evidence="4" id="KW-1185">Reference proteome</keyword>
<protein>
    <submittedName>
        <fullName evidence="3">Rhodanese-like domain-containing protein</fullName>
    </submittedName>
</protein>
<dbReference type="CDD" id="cd00158">
    <property type="entry name" value="RHOD"/>
    <property type="match status" value="1"/>
</dbReference>
<evidence type="ECO:0000313" key="4">
    <source>
        <dbReference type="Proteomes" id="UP000282184"/>
    </source>
</evidence>
<dbReference type="AlphaFoldDB" id="A0A431U7U9"/>
<evidence type="ECO:0000259" key="2">
    <source>
        <dbReference type="PROSITE" id="PS50206"/>
    </source>
</evidence>
<dbReference type="PANTHER" id="PTHR45431:SF3">
    <property type="entry name" value="RHODANESE-LIKE DOMAIN-CONTAINING PROTEIN 15, CHLOROPLASTIC"/>
    <property type="match status" value="1"/>
</dbReference>
<feature type="signal peptide" evidence="1">
    <location>
        <begin position="1"/>
        <end position="23"/>
    </location>
</feature>
<dbReference type="PANTHER" id="PTHR45431">
    <property type="entry name" value="RHODANESE-LIKE DOMAIN-CONTAINING PROTEIN 15, CHLOROPLASTIC"/>
    <property type="match status" value="1"/>
</dbReference>